<gene>
    <name evidence="1" type="ORF">X975_25936</name>
</gene>
<protein>
    <submittedName>
        <fullName evidence="1">Uncharacterized protein</fullName>
    </submittedName>
</protein>
<dbReference type="EMBL" id="KK121849">
    <property type="protein sequence ID" value="KFM81402.1"/>
    <property type="molecule type" value="Genomic_DNA"/>
</dbReference>
<dbReference type="Proteomes" id="UP000054359">
    <property type="component" value="Unassembled WGS sequence"/>
</dbReference>
<organism evidence="1 2">
    <name type="scientific">Stegodyphus mimosarum</name>
    <name type="common">African social velvet spider</name>
    <dbReference type="NCBI Taxonomy" id="407821"/>
    <lineage>
        <taxon>Eukaryota</taxon>
        <taxon>Metazoa</taxon>
        <taxon>Ecdysozoa</taxon>
        <taxon>Arthropoda</taxon>
        <taxon>Chelicerata</taxon>
        <taxon>Arachnida</taxon>
        <taxon>Araneae</taxon>
        <taxon>Araneomorphae</taxon>
        <taxon>Entelegynae</taxon>
        <taxon>Eresoidea</taxon>
        <taxon>Eresidae</taxon>
        <taxon>Stegodyphus</taxon>
    </lineage>
</organism>
<proteinExistence type="predicted"/>
<accession>A0A087UVL3</accession>
<dbReference type="AlphaFoldDB" id="A0A087UVL3"/>
<evidence type="ECO:0000313" key="2">
    <source>
        <dbReference type="Proteomes" id="UP000054359"/>
    </source>
</evidence>
<dbReference type="Gene3D" id="3.30.420.10">
    <property type="entry name" value="Ribonuclease H-like superfamily/Ribonuclease H"/>
    <property type="match status" value="1"/>
</dbReference>
<feature type="non-terminal residue" evidence="1">
    <location>
        <position position="129"/>
    </location>
</feature>
<dbReference type="OrthoDB" id="10613198at2759"/>
<dbReference type="GO" id="GO:0003676">
    <property type="term" value="F:nucleic acid binding"/>
    <property type="evidence" value="ECO:0007669"/>
    <property type="project" value="InterPro"/>
</dbReference>
<evidence type="ECO:0000313" key="1">
    <source>
        <dbReference type="EMBL" id="KFM81402.1"/>
    </source>
</evidence>
<dbReference type="InterPro" id="IPR036397">
    <property type="entry name" value="RNaseH_sf"/>
</dbReference>
<keyword evidence="2" id="KW-1185">Reference proteome</keyword>
<name>A0A087UVL3_STEMI</name>
<sequence>MIGYRKTMEKHIAMYSRKRFLGVVVTTQNTKRKDANRVRIYAYYAWCSRNQKIRTKTDDHHQRRCSKLRSKRILNMVSAGMVWCWPARSPDLSCIDYFLWGYVKTLVRKPPLKVLRSLLHEPWQLLWET</sequence>
<reference evidence="1 2" key="1">
    <citation type="submission" date="2013-11" db="EMBL/GenBank/DDBJ databases">
        <title>Genome sequencing of Stegodyphus mimosarum.</title>
        <authorList>
            <person name="Bechsgaard J."/>
        </authorList>
    </citation>
    <scope>NUCLEOTIDE SEQUENCE [LARGE SCALE GENOMIC DNA]</scope>
</reference>